<dbReference type="SMART" id="SM00355">
    <property type="entry name" value="ZnF_C2H2"/>
    <property type="match status" value="2"/>
</dbReference>
<evidence type="ECO:0000313" key="5">
    <source>
        <dbReference type="Proteomes" id="UP001320420"/>
    </source>
</evidence>
<keyword evidence="1" id="KW-0862">Zinc</keyword>
<sequence length="1122" mass="118815">MQPYGAATTGQESETALGSGEGGAASLPPPPPLQDALSSSSAPIPPMMRTASNNTPLSRAERQADLSALTNIKGGRHSSFVPYNYDELRFASSFTYATAAPPSDHPQVAAASQYHPYPLFIGAGGEGEDATALATEFGVAFFDFGASGGGVGGGDCGGGKLPAPLPMALQFNDMTTGYSPPESTASGVTFSSMPFDFASDVSSLSAAPSSIAGGAPLPGEGEEGSMSSFSSCSVVSSSSRDPSPLYMGQSAMSVAAPTPAEVSPSSSQATVVKPSRSRDGDGGGGENVNNAVVGEYVCLVYQCQATFPRAEDLELHARTAHQHACLWGSSGGAGSPCDAGAAGSSFATREELTWHVKKEHLLVCPVLGCRESAFPSPEAVNDHLKWAHGADIKAETTAADGSNASHIPASNGLPRAPPATATAGGPSQVDMPASPRPAGRANNLKRKTFESPEDRTLKMQMSIGISKKRCREQLRTVVEKRYKRMNGGGTARTADSPGAAASASPSQISKLVESASFPLVWEHGVLPFLIEFMPKWCGPGHVISVVRGSGKKARQSNMNMNTNAKARRICIMTEVPVSRARRLVIAGHVRELLGPSYRDAASFVFSTGDVDRLRVWARGLNRDQPDEVCEPRNPFCYLSPCMGDSIGATLAGRPGGSGSGDEVAATLGPCLTIAGNSHWLVNFHPFIEGEGDDQCRWTGTEDISVEHPSPIDRAQCLVQRHDVLSSNPRDFRLGALTATSGLDLKTTRVSHDAYWDDCDKEPPLVMTDWALVTVGAGQEQQQTRQANILRKFPSAGGAQRKETPITTASAVTPGAVVCSTGRTSGHQRGMVCEVPAYMSGTKNTTGKATREWFIEEEFNDDDEEGDDDDAWIRGGIGVPGDSGAGVVDAETHALVGQLWGRNRYYGSGPRHAYFTPILDVIDDIQEKCQEPSRPQLPQYREEAECWPAYPVCRPCFDLREYLESRRGSRESLLSMIGCGSSVGRDHDLTSSISELATPKEHVRTPRETAYLVRHVGAADDMGALSFGSSSSNVFSPASLNSVVSPAPVHTFYPAFTAKSPGAVAAAAGDGRSPYAQTLDEEDLFDTKPLTVQGGLLGNKRPHMAGLARSSDDHRQGEKRRRT</sequence>
<keyword evidence="5" id="KW-1185">Reference proteome</keyword>
<feature type="region of interest" description="Disordered" evidence="2">
    <location>
        <begin position="1092"/>
        <end position="1122"/>
    </location>
</feature>
<evidence type="ECO:0000313" key="4">
    <source>
        <dbReference type="EMBL" id="KAK7754409.1"/>
    </source>
</evidence>
<evidence type="ECO:0000256" key="1">
    <source>
        <dbReference type="PROSITE-ProRule" id="PRU00042"/>
    </source>
</evidence>
<feature type="region of interest" description="Disordered" evidence="2">
    <location>
        <begin position="213"/>
        <end position="235"/>
    </location>
</feature>
<feature type="region of interest" description="Disordered" evidence="2">
    <location>
        <begin position="399"/>
        <end position="442"/>
    </location>
</feature>
<feature type="domain" description="C2H2-type" evidence="3">
    <location>
        <begin position="296"/>
        <end position="321"/>
    </location>
</feature>
<proteinExistence type="predicted"/>
<dbReference type="GO" id="GO:0008270">
    <property type="term" value="F:zinc ion binding"/>
    <property type="evidence" value="ECO:0007669"/>
    <property type="project" value="UniProtKB-KW"/>
</dbReference>
<feature type="region of interest" description="Disordered" evidence="2">
    <location>
        <begin position="256"/>
        <end position="287"/>
    </location>
</feature>
<reference evidence="4 5" key="1">
    <citation type="submission" date="2024-02" db="EMBL/GenBank/DDBJ databases">
        <title>De novo assembly and annotation of 12 fungi associated with fruit tree decline syndrome in Ontario, Canada.</title>
        <authorList>
            <person name="Sulman M."/>
            <person name="Ellouze W."/>
            <person name="Ilyukhin E."/>
        </authorList>
    </citation>
    <scope>NUCLEOTIDE SEQUENCE [LARGE SCALE GENOMIC DNA]</scope>
    <source>
        <strain evidence="4 5">M11/M66-122</strain>
    </source>
</reference>
<dbReference type="AlphaFoldDB" id="A0AAN9V4M8"/>
<accession>A0AAN9V4M8</accession>
<gene>
    <name evidence="4" type="ORF">SLS62_003702</name>
</gene>
<dbReference type="EMBL" id="JAKJXP020000021">
    <property type="protein sequence ID" value="KAK7754409.1"/>
    <property type="molecule type" value="Genomic_DNA"/>
</dbReference>
<feature type="region of interest" description="Disordered" evidence="2">
    <location>
        <begin position="1"/>
        <end position="58"/>
    </location>
</feature>
<name>A0AAN9V4M8_9PEZI</name>
<evidence type="ECO:0000256" key="2">
    <source>
        <dbReference type="SAM" id="MobiDB-lite"/>
    </source>
</evidence>
<dbReference type="InterPro" id="IPR013087">
    <property type="entry name" value="Znf_C2H2_type"/>
</dbReference>
<dbReference type="PROSITE" id="PS50157">
    <property type="entry name" value="ZINC_FINGER_C2H2_2"/>
    <property type="match status" value="1"/>
</dbReference>
<organism evidence="4 5">
    <name type="scientific">Diatrype stigma</name>
    <dbReference type="NCBI Taxonomy" id="117547"/>
    <lineage>
        <taxon>Eukaryota</taxon>
        <taxon>Fungi</taxon>
        <taxon>Dikarya</taxon>
        <taxon>Ascomycota</taxon>
        <taxon>Pezizomycotina</taxon>
        <taxon>Sordariomycetes</taxon>
        <taxon>Xylariomycetidae</taxon>
        <taxon>Xylariales</taxon>
        <taxon>Diatrypaceae</taxon>
        <taxon>Diatrype</taxon>
    </lineage>
</organism>
<dbReference type="PROSITE" id="PS00028">
    <property type="entry name" value="ZINC_FINGER_C2H2_1"/>
    <property type="match status" value="1"/>
</dbReference>
<keyword evidence="1" id="KW-0479">Metal-binding</keyword>
<comment type="caution">
    <text evidence="4">The sequence shown here is derived from an EMBL/GenBank/DDBJ whole genome shotgun (WGS) entry which is preliminary data.</text>
</comment>
<evidence type="ECO:0000259" key="3">
    <source>
        <dbReference type="PROSITE" id="PS50157"/>
    </source>
</evidence>
<protein>
    <recommendedName>
        <fullName evidence="3">C2H2-type domain-containing protein</fullName>
    </recommendedName>
</protein>
<keyword evidence="1" id="KW-0863">Zinc-finger</keyword>
<dbReference type="Proteomes" id="UP001320420">
    <property type="component" value="Unassembled WGS sequence"/>
</dbReference>